<protein>
    <recommendedName>
        <fullName evidence="4">Alanine racemase</fullName>
        <ecNumber evidence="4">5.1.1.1</ecNumber>
    </recommendedName>
</protein>
<comment type="pathway">
    <text evidence="4">Amino-acid biosynthesis; D-alanine biosynthesis; D-alanine from L-alanine: step 1/1.</text>
</comment>
<comment type="catalytic activity">
    <reaction evidence="4">
        <text>L-alanine = D-alanine</text>
        <dbReference type="Rhea" id="RHEA:20249"/>
        <dbReference type="ChEBI" id="CHEBI:57416"/>
        <dbReference type="ChEBI" id="CHEBI:57972"/>
        <dbReference type="EC" id="5.1.1.1"/>
    </reaction>
</comment>
<gene>
    <name evidence="8" type="ORF">A2172_04965</name>
</gene>
<dbReference type="CDD" id="cd00430">
    <property type="entry name" value="PLPDE_III_AR"/>
    <property type="match status" value="1"/>
</dbReference>
<dbReference type="PANTHER" id="PTHR30511">
    <property type="entry name" value="ALANINE RACEMASE"/>
    <property type="match status" value="1"/>
</dbReference>
<comment type="cofactor">
    <cofactor evidence="1 4 5">
        <name>pyridoxal 5'-phosphate</name>
        <dbReference type="ChEBI" id="CHEBI:597326"/>
    </cofactor>
</comment>
<name>A0A1G1W5Y2_9BACT</name>
<keyword evidence="2 4" id="KW-0663">Pyridoxal phosphate</keyword>
<dbReference type="InterPro" id="IPR000821">
    <property type="entry name" value="Ala_racemase"/>
</dbReference>
<accession>A0A1G1W5Y2</accession>
<dbReference type="GO" id="GO:0009252">
    <property type="term" value="P:peptidoglycan biosynthetic process"/>
    <property type="evidence" value="ECO:0007669"/>
    <property type="project" value="TreeGrafter"/>
</dbReference>
<organism evidence="8 9">
    <name type="scientific">Candidatus Woykebacteria bacterium RBG_13_40_15</name>
    <dbReference type="NCBI Taxonomy" id="1802593"/>
    <lineage>
        <taxon>Bacteria</taxon>
        <taxon>Candidatus Woykeibacteriota</taxon>
    </lineage>
</organism>
<feature type="modified residue" description="N6-(pyridoxal phosphate)lysine" evidence="4 5">
    <location>
        <position position="38"/>
    </location>
</feature>
<evidence type="ECO:0000256" key="3">
    <source>
        <dbReference type="ARBA" id="ARBA00023235"/>
    </source>
</evidence>
<feature type="active site" description="Proton acceptor; specific for D-alanine" evidence="4">
    <location>
        <position position="38"/>
    </location>
</feature>
<dbReference type="SMART" id="SM01005">
    <property type="entry name" value="Ala_racemase_C"/>
    <property type="match status" value="1"/>
</dbReference>
<dbReference type="GO" id="GO:0030632">
    <property type="term" value="P:D-alanine biosynthetic process"/>
    <property type="evidence" value="ECO:0007669"/>
    <property type="project" value="UniProtKB-UniRule"/>
</dbReference>
<evidence type="ECO:0000256" key="5">
    <source>
        <dbReference type="PIRSR" id="PIRSR600821-50"/>
    </source>
</evidence>
<evidence type="ECO:0000256" key="4">
    <source>
        <dbReference type="HAMAP-Rule" id="MF_01201"/>
    </source>
</evidence>
<dbReference type="Gene3D" id="3.20.20.10">
    <property type="entry name" value="Alanine racemase"/>
    <property type="match status" value="1"/>
</dbReference>
<dbReference type="STRING" id="1802593.A2172_04965"/>
<dbReference type="PROSITE" id="PS00395">
    <property type="entry name" value="ALANINE_RACEMASE"/>
    <property type="match status" value="1"/>
</dbReference>
<dbReference type="UniPathway" id="UPA00042">
    <property type="reaction ID" value="UER00497"/>
</dbReference>
<dbReference type="FunFam" id="3.20.20.10:FF:000002">
    <property type="entry name" value="Alanine racemase"/>
    <property type="match status" value="1"/>
</dbReference>
<evidence type="ECO:0000313" key="8">
    <source>
        <dbReference type="EMBL" id="OGY22797.1"/>
    </source>
</evidence>
<proteinExistence type="inferred from homology"/>
<dbReference type="GO" id="GO:0008784">
    <property type="term" value="F:alanine racemase activity"/>
    <property type="evidence" value="ECO:0007669"/>
    <property type="project" value="UniProtKB-UniRule"/>
</dbReference>
<dbReference type="Pfam" id="PF01168">
    <property type="entry name" value="Ala_racemase_N"/>
    <property type="match status" value="1"/>
</dbReference>
<dbReference type="Proteomes" id="UP000176631">
    <property type="component" value="Unassembled WGS sequence"/>
</dbReference>
<evidence type="ECO:0000256" key="2">
    <source>
        <dbReference type="ARBA" id="ARBA00022898"/>
    </source>
</evidence>
<comment type="similarity">
    <text evidence="4">Belongs to the alanine racemase family.</text>
</comment>
<dbReference type="GO" id="GO:0005829">
    <property type="term" value="C:cytosol"/>
    <property type="evidence" value="ECO:0007669"/>
    <property type="project" value="TreeGrafter"/>
</dbReference>
<dbReference type="PRINTS" id="PR00992">
    <property type="entry name" value="ALARACEMASE"/>
</dbReference>
<dbReference type="InterPro" id="IPR009006">
    <property type="entry name" value="Ala_racemase/Decarboxylase_C"/>
</dbReference>
<dbReference type="SUPFAM" id="SSF51419">
    <property type="entry name" value="PLP-binding barrel"/>
    <property type="match status" value="1"/>
</dbReference>
<dbReference type="EC" id="5.1.1.1" evidence="4"/>
<dbReference type="NCBIfam" id="TIGR00492">
    <property type="entry name" value="alr"/>
    <property type="match status" value="1"/>
</dbReference>
<evidence type="ECO:0000256" key="1">
    <source>
        <dbReference type="ARBA" id="ARBA00001933"/>
    </source>
</evidence>
<feature type="binding site" evidence="4 6">
    <location>
        <position position="313"/>
    </location>
    <ligand>
        <name>substrate</name>
    </ligand>
</feature>
<evidence type="ECO:0000259" key="7">
    <source>
        <dbReference type="SMART" id="SM01005"/>
    </source>
</evidence>
<dbReference type="PANTHER" id="PTHR30511:SF0">
    <property type="entry name" value="ALANINE RACEMASE, CATABOLIC-RELATED"/>
    <property type="match status" value="1"/>
</dbReference>
<feature type="domain" description="Alanine racemase C-terminal" evidence="7">
    <location>
        <begin position="244"/>
        <end position="373"/>
    </location>
</feature>
<dbReference type="GO" id="GO:0030170">
    <property type="term" value="F:pyridoxal phosphate binding"/>
    <property type="evidence" value="ECO:0007669"/>
    <property type="project" value="UniProtKB-UniRule"/>
</dbReference>
<dbReference type="EMBL" id="MHCP01000033">
    <property type="protein sequence ID" value="OGY22797.1"/>
    <property type="molecule type" value="Genomic_DNA"/>
</dbReference>
<evidence type="ECO:0000256" key="6">
    <source>
        <dbReference type="PIRSR" id="PIRSR600821-52"/>
    </source>
</evidence>
<dbReference type="SUPFAM" id="SSF50621">
    <property type="entry name" value="Alanine racemase C-terminal domain-like"/>
    <property type="match status" value="1"/>
</dbReference>
<comment type="caution">
    <text evidence="8">The sequence shown here is derived from an EMBL/GenBank/DDBJ whole genome shotgun (WGS) entry which is preliminary data.</text>
</comment>
<reference evidence="8 9" key="1">
    <citation type="journal article" date="2016" name="Nat. Commun.">
        <title>Thousands of microbial genomes shed light on interconnected biogeochemical processes in an aquifer system.</title>
        <authorList>
            <person name="Anantharaman K."/>
            <person name="Brown C.T."/>
            <person name="Hug L.A."/>
            <person name="Sharon I."/>
            <person name="Castelle C.J."/>
            <person name="Probst A.J."/>
            <person name="Thomas B.C."/>
            <person name="Singh A."/>
            <person name="Wilkins M.J."/>
            <person name="Karaoz U."/>
            <person name="Brodie E.L."/>
            <person name="Williams K.H."/>
            <person name="Hubbard S.S."/>
            <person name="Banfield J.F."/>
        </authorList>
    </citation>
    <scope>NUCLEOTIDE SEQUENCE [LARGE SCALE GENOMIC DNA]</scope>
</reference>
<dbReference type="Gene3D" id="2.40.37.10">
    <property type="entry name" value="Lyase, Ornithine Decarboxylase, Chain A, domain 1"/>
    <property type="match status" value="1"/>
</dbReference>
<evidence type="ECO:0000313" key="9">
    <source>
        <dbReference type="Proteomes" id="UP000176631"/>
    </source>
</evidence>
<dbReference type="HAMAP" id="MF_01201">
    <property type="entry name" value="Ala_racemase"/>
    <property type="match status" value="1"/>
</dbReference>
<comment type="function">
    <text evidence="4">Catalyzes the interconversion of L-alanine and D-alanine. May also act on other amino acids.</text>
</comment>
<dbReference type="Pfam" id="PF00842">
    <property type="entry name" value="Ala_racemase_C"/>
    <property type="match status" value="1"/>
</dbReference>
<keyword evidence="3 4" id="KW-0413">Isomerase</keyword>
<dbReference type="InterPro" id="IPR001608">
    <property type="entry name" value="Ala_racemase_N"/>
</dbReference>
<feature type="binding site" evidence="4 6">
    <location>
        <position position="136"/>
    </location>
    <ligand>
        <name>substrate</name>
    </ligand>
</feature>
<dbReference type="AlphaFoldDB" id="A0A1G1W5Y2"/>
<feature type="active site" description="Proton acceptor; specific for L-alanine" evidence="4">
    <location>
        <position position="265"/>
    </location>
</feature>
<dbReference type="InterPro" id="IPR011079">
    <property type="entry name" value="Ala_racemase_C"/>
</dbReference>
<dbReference type="InterPro" id="IPR020622">
    <property type="entry name" value="Ala_racemase_pyridoxalP-BS"/>
</dbReference>
<dbReference type="InterPro" id="IPR029066">
    <property type="entry name" value="PLP-binding_barrel"/>
</dbReference>
<sequence length="373" mass="40611">MALERLAWCEISKSALKQNLAQIQNFVGGKTAIMAVVKANAYGHGAVEVSKTALDAGVKMLGVSSFVEAKQLREVGIKASIVILGFTPAENYMDIVNFDVTVTIRSLDVARALSTAARRENKTAKVWVKVDSGMHRLGLNPGEVLFFIKKLQDLPNLVVEGIFTHFADADNPNLDFAKKQLVSFQRVLAELEKEEIKIPVCSAANSAATFKLPGSHLDMVRIGIAMYGLKPVADFDCGLDLQPALTFKTEITQITEINKGESVGYGRGFFAKRPTMVATLAVGYGDGFRRGPKNWGEVLIRSQRVPLVGRVSMDQAAVDITDIRADIRRGEEVVLIGRGGDDQILAEEVADKLGTISYEVVSAISARVPRIYK</sequence>